<accession>A0A914VT86</accession>
<keyword evidence="1" id="KW-1133">Transmembrane helix</keyword>
<sequence length="170" mass="18517">MLRRRVARPFVELLPAVVVALLIVVVVAADAVKCFDCRSDQGSCNDGECAGSICIKIETSSRRNEKRTVQKGCSPHTETPACQHALLGTKRTLRCVCSTEYCNGDDALVEAGLEEGRNSASADRSKRTNFALGQRFGLSPNYLIMLIFVCLFITGSFSLLIINTVCVHLC</sequence>
<evidence type="ECO:0000313" key="3">
    <source>
        <dbReference type="Proteomes" id="UP000887566"/>
    </source>
</evidence>
<dbReference type="AlphaFoldDB" id="A0A914VT86"/>
<name>A0A914VT86_9BILA</name>
<feature type="transmembrane region" description="Helical" evidence="1">
    <location>
        <begin position="142"/>
        <end position="162"/>
    </location>
</feature>
<feature type="chain" id="PRO_5037203419" evidence="2">
    <location>
        <begin position="30"/>
        <end position="170"/>
    </location>
</feature>
<dbReference type="Proteomes" id="UP000887566">
    <property type="component" value="Unplaced"/>
</dbReference>
<protein>
    <submittedName>
        <fullName evidence="4">Uncharacterized protein</fullName>
    </submittedName>
</protein>
<keyword evidence="2" id="KW-0732">Signal</keyword>
<proteinExistence type="predicted"/>
<evidence type="ECO:0000256" key="2">
    <source>
        <dbReference type="SAM" id="SignalP"/>
    </source>
</evidence>
<feature type="signal peptide" evidence="2">
    <location>
        <begin position="1"/>
        <end position="29"/>
    </location>
</feature>
<evidence type="ECO:0000256" key="1">
    <source>
        <dbReference type="SAM" id="Phobius"/>
    </source>
</evidence>
<keyword evidence="1" id="KW-0472">Membrane</keyword>
<reference evidence="4" key="1">
    <citation type="submission" date="2022-11" db="UniProtKB">
        <authorList>
            <consortium name="WormBaseParasite"/>
        </authorList>
    </citation>
    <scope>IDENTIFICATION</scope>
</reference>
<dbReference type="WBParaSite" id="PSAMB.scaffold2356size30986.g17502.t1">
    <property type="protein sequence ID" value="PSAMB.scaffold2356size30986.g17502.t1"/>
    <property type="gene ID" value="PSAMB.scaffold2356size30986.g17502"/>
</dbReference>
<keyword evidence="3" id="KW-1185">Reference proteome</keyword>
<organism evidence="3 4">
    <name type="scientific">Plectus sambesii</name>
    <dbReference type="NCBI Taxonomy" id="2011161"/>
    <lineage>
        <taxon>Eukaryota</taxon>
        <taxon>Metazoa</taxon>
        <taxon>Ecdysozoa</taxon>
        <taxon>Nematoda</taxon>
        <taxon>Chromadorea</taxon>
        <taxon>Plectida</taxon>
        <taxon>Plectina</taxon>
        <taxon>Plectoidea</taxon>
        <taxon>Plectidae</taxon>
        <taxon>Plectus</taxon>
    </lineage>
</organism>
<evidence type="ECO:0000313" key="4">
    <source>
        <dbReference type="WBParaSite" id="PSAMB.scaffold2356size30986.g17502.t1"/>
    </source>
</evidence>
<keyword evidence="1" id="KW-0812">Transmembrane</keyword>